<dbReference type="EMBL" id="FNEJ01000043">
    <property type="protein sequence ID" value="SDJ54125.1"/>
    <property type="molecule type" value="Genomic_DNA"/>
</dbReference>
<dbReference type="STRING" id="555512.SAMN04487993_104317"/>
<dbReference type="CDD" id="cd07316">
    <property type="entry name" value="terB_like_DjlA"/>
    <property type="match status" value="1"/>
</dbReference>
<dbReference type="Gene3D" id="1.10.3680.10">
    <property type="entry name" value="TerB-like"/>
    <property type="match status" value="1"/>
</dbReference>
<dbReference type="InterPro" id="IPR036869">
    <property type="entry name" value="J_dom_sf"/>
</dbReference>
<organism evidence="2 3">
    <name type="scientific">Salipiger marinus</name>
    <dbReference type="NCBI Taxonomy" id="555512"/>
    <lineage>
        <taxon>Bacteria</taxon>
        <taxon>Pseudomonadati</taxon>
        <taxon>Pseudomonadota</taxon>
        <taxon>Alphaproteobacteria</taxon>
        <taxon>Rhodobacterales</taxon>
        <taxon>Roseobacteraceae</taxon>
        <taxon>Salipiger</taxon>
    </lineage>
</organism>
<sequence length="242" mass="27072">MNSDIPRDHQSLWQRILGLISAGVSAVRSVLEQREGMDSVTFSIAFIALSAKLAKADGTVTRDEVAMFRRIFEIPPHEEKNAARVYDLCRQDTTGFEFYARKMAGSLAHSENAQETLETVLDGLFHIAMADGDFHPGEEAFLKAVADIFRLSPEVFLRLRAQHVPGFHYPWTTLGLDRTSDLETLSRTRREFLKTNHPDMLIARGLPPEMVALADARLAAFNSAYEEALRQLAPAMRKGGRA</sequence>
<dbReference type="Pfam" id="PF05099">
    <property type="entry name" value="TerB"/>
    <property type="match status" value="1"/>
</dbReference>
<dbReference type="AlphaFoldDB" id="A0A1G8ULU6"/>
<reference evidence="2 3" key="1">
    <citation type="submission" date="2016-10" db="EMBL/GenBank/DDBJ databases">
        <authorList>
            <person name="de Groot N.N."/>
        </authorList>
    </citation>
    <scope>NUCLEOTIDE SEQUENCE [LARGE SCALE GENOMIC DNA]</scope>
    <source>
        <strain evidence="2 3">DSM 26424</strain>
    </source>
</reference>
<evidence type="ECO:0000313" key="3">
    <source>
        <dbReference type="Proteomes" id="UP000199093"/>
    </source>
</evidence>
<feature type="domain" description="Co-chaperone DjlA N-terminal" evidence="1">
    <location>
        <begin position="44"/>
        <end position="160"/>
    </location>
</feature>
<keyword evidence="3" id="KW-1185">Reference proteome</keyword>
<dbReference type="RefSeq" id="WP_089852337.1">
    <property type="nucleotide sequence ID" value="NZ_FNEJ01000043.1"/>
</dbReference>
<gene>
    <name evidence="2" type="ORF">SAMN04487993_104317</name>
</gene>
<dbReference type="InterPro" id="IPR007791">
    <property type="entry name" value="DjlA_N"/>
</dbReference>
<protein>
    <submittedName>
        <fullName evidence="2">DnaJ like chaperone protein</fullName>
    </submittedName>
</protein>
<evidence type="ECO:0000259" key="1">
    <source>
        <dbReference type="Pfam" id="PF05099"/>
    </source>
</evidence>
<name>A0A1G8ULU6_9RHOB</name>
<dbReference type="SUPFAM" id="SSF46565">
    <property type="entry name" value="Chaperone J-domain"/>
    <property type="match status" value="1"/>
</dbReference>
<dbReference type="SUPFAM" id="SSF158682">
    <property type="entry name" value="TerB-like"/>
    <property type="match status" value="1"/>
</dbReference>
<accession>A0A1G8ULU6</accession>
<proteinExistence type="predicted"/>
<dbReference type="InterPro" id="IPR029024">
    <property type="entry name" value="TerB-like"/>
</dbReference>
<dbReference type="Proteomes" id="UP000199093">
    <property type="component" value="Unassembled WGS sequence"/>
</dbReference>
<evidence type="ECO:0000313" key="2">
    <source>
        <dbReference type="EMBL" id="SDJ54125.1"/>
    </source>
</evidence>
<dbReference type="OrthoDB" id="9782583at2"/>